<evidence type="ECO:0000256" key="1">
    <source>
        <dbReference type="SAM" id="MobiDB-lite"/>
    </source>
</evidence>
<evidence type="ECO:0000256" key="2">
    <source>
        <dbReference type="SAM" id="Phobius"/>
    </source>
</evidence>
<feature type="compositionally biased region" description="Basic and acidic residues" evidence="1">
    <location>
        <begin position="99"/>
        <end position="112"/>
    </location>
</feature>
<keyword evidence="4" id="KW-1185">Reference proteome</keyword>
<feature type="compositionally biased region" description="Basic and acidic residues" evidence="1">
    <location>
        <begin position="45"/>
        <end position="72"/>
    </location>
</feature>
<feature type="region of interest" description="Disordered" evidence="1">
    <location>
        <begin position="396"/>
        <end position="424"/>
    </location>
</feature>
<dbReference type="Proteomes" id="UP000016927">
    <property type="component" value="Unassembled WGS sequence"/>
</dbReference>
<gene>
    <name evidence="3" type="ORF">NBO_3g0020</name>
</gene>
<feature type="transmembrane region" description="Helical" evidence="2">
    <location>
        <begin position="7"/>
        <end position="28"/>
    </location>
</feature>
<keyword evidence="2" id="KW-0812">Transmembrane</keyword>
<dbReference type="AlphaFoldDB" id="R0MBY8"/>
<dbReference type="VEuPathDB" id="MicrosporidiaDB:NBO_3g0020"/>
<keyword evidence="2" id="KW-1133">Transmembrane helix</keyword>
<reference evidence="3 4" key="1">
    <citation type="journal article" date="2013" name="BMC Genomics">
        <title>Comparative genomics of parasitic silkworm microsporidia reveal an association between genome expansion and host adaptation.</title>
        <authorList>
            <person name="Pan G."/>
            <person name="Xu J."/>
            <person name="Li T."/>
            <person name="Xia Q."/>
            <person name="Liu S.L."/>
            <person name="Zhang G."/>
            <person name="Li S."/>
            <person name="Li C."/>
            <person name="Liu H."/>
            <person name="Yang L."/>
            <person name="Liu T."/>
            <person name="Zhang X."/>
            <person name="Wu Z."/>
            <person name="Fan W."/>
            <person name="Dang X."/>
            <person name="Xiang H."/>
            <person name="Tao M."/>
            <person name="Li Y."/>
            <person name="Hu J."/>
            <person name="Li Z."/>
            <person name="Lin L."/>
            <person name="Luo J."/>
            <person name="Geng L."/>
            <person name="Wang L."/>
            <person name="Long M."/>
            <person name="Wan Y."/>
            <person name="He N."/>
            <person name="Zhang Z."/>
            <person name="Lu C."/>
            <person name="Keeling P.J."/>
            <person name="Wang J."/>
            <person name="Xiang Z."/>
            <person name="Zhou Z."/>
        </authorList>
    </citation>
    <scope>NUCLEOTIDE SEQUENCE [LARGE SCALE GENOMIC DNA]</scope>
    <source>
        <strain evidence="4">CQ1 / CVCC 102059</strain>
    </source>
</reference>
<feature type="compositionally biased region" description="Basic and acidic residues" evidence="1">
    <location>
        <begin position="402"/>
        <end position="418"/>
    </location>
</feature>
<protein>
    <submittedName>
        <fullName evidence="3">Uncharacterized protein</fullName>
    </submittedName>
</protein>
<name>R0MBY8_NOSB1</name>
<dbReference type="HOGENOM" id="CLU_516871_0_0_1"/>
<sequence length="529" mass="60962">MEKKRILLILGIAMCTIFIIKICTSLMFENAIKKDEGSDLNESVKSVDDENNKASDDKSKEIDEKSKESEKSFKKRSRNKRKSGDEKNKASEENLNGKPVEKKAKFSKEGSAAKKAKLSNENSVEKKVNDKNINSVVNENQQTKSNANNTDPAKSEATVNKKKRKRNRRKKKKQTDLIKIQNESDLLEDSDKLNENEDDTLTASQKEAVEIWFRNKQKSALKPPLPPKPQNLRPSSVYFLPDNSAKMDFLDSYFRSSSAGSSFSSFGHSQKSMRTTEELSEILKYDQEVANSMFDVLDFEIHDFVKTFTRNPQNKINKVEDILKNASTRFYRRGTREFDILSLFVFIARIDKNSLNGDVRLQNIYKNLIMIYADKYLQILIIHDLKVYKKEPEIDSFPGSTEEDHNNDHGDSNDHSDNCDSNTSHRNPQKFYIPLPISSPIDLDLLSENYEIFLSEFSTTLNDIPEDNVALFQNLLNFLNCFYVRLKPRLDKFDARDLIKIFKCMFEHLKIAVNMPENERKKLVGYGSN</sequence>
<feature type="compositionally biased region" description="Basic and acidic residues" evidence="1">
    <location>
        <begin position="82"/>
        <end position="92"/>
    </location>
</feature>
<proteinExistence type="predicted"/>
<feature type="region of interest" description="Disordered" evidence="1">
    <location>
        <begin position="37"/>
        <end position="177"/>
    </location>
</feature>
<accession>R0MBY8</accession>
<organism evidence="3 4">
    <name type="scientific">Nosema bombycis (strain CQ1 / CVCC 102059)</name>
    <name type="common">Microsporidian parasite</name>
    <name type="synonym">Pebrine of silkworm</name>
    <dbReference type="NCBI Taxonomy" id="578461"/>
    <lineage>
        <taxon>Eukaryota</taxon>
        <taxon>Fungi</taxon>
        <taxon>Fungi incertae sedis</taxon>
        <taxon>Microsporidia</taxon>
        <taxon>Nosematidae</taxon>
        <taxon>Nosema</taxon>
    </lineage>
</organism>
<evidence type="ECO:0000313" key="4">
    <source>
        <dbReference type="Proteomes" id="UP000016927"/>
    </source>
</evidence>
<dbReference type="EMBL" id="KB908911">
    <property type="protein sequence ID" value="EOB15469.1"/>
    <property type="molecule type" value="Genomic_DNA"/>
</dbReference>
<evidence type="ECO:0000313" key="3">
    <source>
        <dbReference type="EMBL" id="EOB15469.1"/>
    </source>
</evidence>
<keyword evidence="2" id="KW-0472">Membrane</keyword>
<feature type="compositionally biased region" description="Polar residues" evidence="1">
    <location>
        <begin position="131"/>
        <end position="152"/>
    </location>
</feature>
<feature type="compositionally biased region" description="Basic residues" evidence="1">
    <location>
        <begin position="160"/>
        <end position="173"/>
    </location>
</feature>